<evidence type="ECO:0008006" key="6">
    <source>
        <dbReference type="Google" id="ProtNLM"/>
    </source>
</evidence>
<keyword evidence="1" id="KW-0677">Repeat</keyword>
<comment type="caution">
    <text evidence="4">The sequence shown here is derived from an EMBL/GenBank/DDBJ whole genome shotgun (WGS) entry which is preliminary data.</text>
</comment>
<feature type="repeat" description="ANK" evidence="3">
    <location>
        <begin position="146"/>
        <end position="178"/>
    </location>
</feature>
<organism evidence="4 5">
    <name type="scientific">Paramecium primaurelia</name>
    <dbReference type="NCBI Taxonomy" id="5886"/>
    <lineage>
        <taxon>Eukaryota</taxon>
        <taxon>Sar</taxon>
        <taxon>Alveolata</taxon>
        <taxon>Ciliophora</taxon>
        <taxon>Intramacronucleata</taxon>
        <taxon>Oligohymenophorea</taxon>
        <taxon>Peniculida</taxon>
        <taxon>Parameciidae</taxon>
        <taxon>Paramecium</taxon>
    </lineage>
</organism>
<name>A0A8S1P4C0_PARPR</name>
<dbReference type="Proteomes" id="UP000688137">
    <property type="component" value="Unassembled WGS sequence"/>
</dbReference>
<evidence type="ECO:0000313" key="5">
    <source>
        <dbReference type="Proteomes" id="UP000688137"/>
    </source>
</evidence>
<evidence type="ECO:0000256" key="1">
    <source>
        <dbReference type="ARBA" id="ARBA00022737"/>
    </source>
</evidence>
<dbReference type="PROSITE" id="PS50297">
    <property type="entry name" value="ANK_REP_REGION"/>
    <property type="match status" value="1"/>
</dbReference>
<evidence type="ECO:0000256" key="2">
    <source>
        <dbReference type="ARBA" id="ARBA00023043"/>
    </source>
</evidence>
<evidence type="ECO:0000256" key="3">
    <source>
        <dbReference type="PROSITE-ProRule" id="PRU00023"/>
    </source>
</evidence>
<dbReference type="AlphaFoldDB" id="A0A8S1P4C0"/>
<proteinExistence type="predicted"/>
<dbReference type="Pfam" id="PF12796">
    <property type="entry name" value="Ank_2"/>
    <property type="match status" value="1"/>
</dbReference>
<dbReference type="PROSITE" id="PS50088">
    <property type="entry name" value="ANK_REPEAT"/>
    <property type="match status" value="1"/>
</dbReference>
<accession>A0A8S1P4C0</accession>
<dbReference type="EMBL" id="CAJJDM010000108">
    <property type="protein sequence ID" value="CAD8097838.1"/>
    <property type="molecule type" value="Genomic_DNA"/>
</dbReference>
<keyword evidence="5" id="KW-1185">Reference proteome</keyword>
<sequence length="240" mass="29562">MFLMKKLRYIFNLFKQIDCGFVSTNKIIFIQNKEGNLNCKYKICQEQNIIKFYFKQYKIDFEFKILYIKQQDKIQEKNRFIKSFFEVNKSFRIIYNECDIEEYIQQKAFSCQFSKEFIFASKQNRLEKMQNFLITHPYLVFQYDYYNMTALHWACKYGYLDMVRMLLDYHTDFDALNLMNRTPFSIAIIKNHQEIVKLLLTNGSYPWILYNQIKRQRILLSKQEKYNKWSRIKQTTFCIY</sequence>
<dbReference type="PANTHER" id="PTHR24126">
    <property type="entry name" value="ANKYRIN REPEAT, PH AND SEC7 DOMAIN CONTAINING PROTEIN SECG-RELATED"/>
    <property type="match status" value="1"/>
</dbReference>
<dbReference type="InterPro" id="IPR002110">
    <property type="entry name" value="Ankyrin_rpt"/>
</dbReference>
<gene>
    <name evidence="4" type="ORF">PPRIM_AZ9-3.1.T1050061</name>
</gene>
<reference evidence="4" key="1">
    <citation type="submission" date="2021-01" db="EMBL/GenBank/DDBJ databases">
        <authorList>
            <consortium name="Genoscope - CEA"/>
            <person name="William W."/>
        </authorList>
    </citation>
    <scope>NUCLEOTIDE SEQUENCE</scope>
</reference>
<dbReference type="SMART" id="SM00248">
    <property type="entry name" value="ANK"/>
    <property type="match status" value="2"/>
</dbReference>
<evidence type="ECO:0000313" key="4">
    <source>
        <dbReference type="EMBL" id="CAD8097838.1"/>
    </source>
</evidence>
<protein>
    <recommendedName>
        <fullName evidence="6">Ankyrin repeat protein</fullName>
    </recommendedName>
</protein>
<keyword evidence="2 3" id="KW-0040">ANK repeat</keyword>